<reference evidence="12" key="1">
    <citation type="journal article" date="2020" name="ISME J.">
        <title>Comparative genomics reveals insights into cyanobacterial evolution and habitat adaptation.</title>
        <authorList>
            <person name="Chen M.Y."/>
            <person name="Teng W.K."/>
            <person name="Zhao L."/>
            <person name="Hu C.X."/>
            <person name="Zhou Y.K."/>
            <person name="Han B.P."/>
            <person name="Song L.R."/>
            <person name="Shu W.S."/>
        </authorList>
    </citation>
    <scope>NUCLEOTIDE SEQUENCE [LARGE SCALE GENOMIC DNA]</scope>
    <source>
        <strain evidence="12">FACHB-251</strain>
    </source>
</reference>
<evidence type="ECO:0000313" key="11">
    <source>
        <dbReference type="EMBL" id="MBD2296523.1"/>
    </source>
</evidence>
<dbReference type="PANTHER" id="PTHR43047:SF72">
    <property type="entry name" value="OSMOSENSING HISTIDINE PROTEIN KINASE SLN1"/>
    <property type="match status" value="1"/>
</dbReference>
<dbReference type="EC" id="2.7.13.3" evidence="3"/>
<dbReference type="Pfam" id="PF13492">
    <property type="entry name" value="GAF_3"/>
    <property type="match status" value="1"/>
</dbReference>
<dbReference type="CDD" id="cd00082">
    <property type="entry name" value="HisKA"/>
    <property type="match status" value="1"/>
</dbReference>
<proteinExistence type="inferred from homology"/>
<dbReference type="InterPro" id="IPR003018">
    <property type="entry name" value="GAF"/>
</dbReference>
<dbReference type="SUPFAM" id="SSF47384">
    <property type="entry name" value="Homodimeric domain of signal transducing histidine kinase"/>
    <property type="match status" value="1"/>
</dbReference>
<dbReference type="Proteomes" id="UP000662185">
    <property type="component" value="Unassembled WGS sequence"/>
</dbReference>
<dbReference type="InterPro" id="IPR003594">
    <property type="entry name" value="HATPase_dom"/>
</dbReference>
<dbReference type="InterPro" id="IPR005467">
    <property type="entry name" value="His_kinase_dom"/>
</dbReference>
<dbReference type="RefSeq" id="WP_190564645.1">
    <property type="nucleotide sequence ID" value="NZ_JACJQU010000025.1"/>
</dbReference>
<dbReference type="SMART" id="SM00065">
    <property type="entry name" value="GAF"/>
    <property type="match status" value="1"/>
</dbReference>
<evidence type="ECO:0000256" key="7">
    <source>
        <dbReference type="ARBA" id="ARBA00023012"/>
    </source>
</evidence>
<dbReference type="InterPro" id="IPR003661">
    <property type="entry name" value="HisK_dim/P_dom"/>
</dbReference>
<dbReference type="InterPro" id="IPR036890">
    <property type="entry name" value="HATPase_C_sf"/>
</dbReference>
<evidence type="ECO:0000256" key="9">
    <source>
        <dbReference type="SAM" id="Coils"/>
    </source>
</evidence>
<dbReference type="SUPFAM" id="SSF55874">
    <property type="entry name" value="ATPase domain of HSP90 chaperone/DNA topoisomerase II/histidine kinase"/>
    <property type="match status" value="1"/>
</dbReference>
<dbReference type="PRINTS" id="PR00344">
    <property type="entry name" value="BCTRLSENSOR"/>
</dbReference>
<keyword evidence="5" id="KW-0808">Transferase</keyword>
<evidence type="ECO:0000256" key="3">
    <source>
        <dbReference type="ARBA" id="ARBA00012438"/>
    </source>
</evidence>
<dbReference type="SUPFAM" id="SSF55781">
    <property type="entry name" value="GAF domain-like"/>
    <property type="match status" value="1"/>
</dbReference>
<dbReference type="SMART" id="SM00388">
    <property type="entry name" value="HisKA"/>
    <property type="match status" value="1"/>
</dbReference>
<name>A0A926WKW5_9NOST</name>
<dbReference type="InterPro" id="IPR029016">
    <property type="entry name" value="GAF-like_dom_sf"/>
</dbReference>
<dbReference type="SMART" id="SM00387">
    <property type="entry name" value="HATPase_c"/>
    <property type="match status" value="1"/>
</dbReference>
<evidence type="ECO:0000256" key="5">
    <source>
        <dbReference type="ARBA" id="ARBA00022679"/>
    </source>
</evidence>
<dbReference type="GO" id="GO:0009927">
    <property type="term" value="F:histidine phosphotransfer kinase activity"/>
    <property type="evidence" value="ECO:0007669"/>
    <property type="project" value="TreeGrafter"/>
</dbReference>
<keyword evidence="4" id="KW-0597">Phosphoprotein</keyword>
<dbReference type="Gene3D" id="1.10.287.130">
    <property type="match status" value="1"/>
</dbReference>
<dbReference type="PANTHER" id="PTHR43047">
    <property type="entry name" value="TWO-COMPONENT HISTIDINE PROTEIN KINASE"/>
    <property type="match status" value="1"/>
</dbReference>
<evidence type="ECO:0000256" key="1">
    <source>
        <dbReference type="ARBA" id="ARBA00000085"/>
    </source>
</evidence>
<dbReference type="GO" id="GO:0000155">
    <property type="term" value="F:phosphorelay sensor kinase activity"/>
    <property type="evidence" value="ECO:0007669"/>
    <property type="project" value="InterPro"/>
</dbReference>
<dbReference type="PROSITE" id="PS50109">
    <property type="entry name" value="HIS_KIN"/>
    <property type="match status" value="1"/>
</dbReference>
<evidence type="ECO:0000256" key="8">
    <source>
        <dbReference type="ARBA" id="ARBA00074306"/>
    </source>
</evidence>
<dbReference type="Gene3D" id="3.30.450.40">
    <property type="match status" value="1"/>
</dbReference>
<evidence type="ECO:0000256" key="6">
    <source>
        <dbReference type="ARBA" id="ARBA00022777"/>
    </source>
</evidence>
<keyword evidence="6" id="KW-0418">Kinase</keyword>
<dbReference type="EMBL" id="JACJQU010000025">
    <property type="protein sequence ID" value="MBD2296523.1"/>
    <property type="molecule type" value="Genomic_DNA"/>
</dbReference>
<sequence>MTITANNQLSNLFSQNQESINRSTDGLLPTLASELVYTQDGTGRYLTFDWQHSELLDLETEKIVDALNENEAFTPVDKVTYLERLHRILTTLVPERVQCWFKSSQQLFELELTITPIMPRLGLAATTVLVMGRLLPSQVNSKEVNQEAKKPSQLELALRSRSVPQVSVQNQKLLNKITRNIRRTLDLDIIWQQTVDCLGNILNLERCIICPYQPGSAKVQIIAEYHQQQLEPLLGSEIDISSEPAFAQALATLEPMVIELPIQKNQEQQKFLLVATNYQDQANGLVALSLSNEYQLLTETELELTKELADQLGTAIAHATLYKELEDARQKAEEASRLKSEFLANVSHEIRTPLNGMIGFLKLILEGMADDPEEQHQFVSEAHQLSIHLLNILNDILDIAKIEAGKMELDCSPVKLNELFGDVENFTRPQAEMRNLSLQMQMPVTSDEIIVQGNYQRLLQVMLNLVGNALKFTHEGGVTISADLVIKKSKGKSSKPSTPGMVKVRVADTGIGVSLDKQDKLFQLFSQVDGSRTRHYGGTGLGLTISQRLIEAMGGEVHFYSLGEGLGSTVTFTVPLYQQPVLCSPSECEIESQN</sequence>
<feature type="coiled-coil region" evidence="9">
    <location>
        <begin position="318"/>
        <end position="345"/>
    </location>
</feature>
<organism evidence="11 12">
    <name type="scientific">Anabaena sphaerica FACHB-251</name>
    <dbReference type="NCBI Taxonomy" id="2692883"/>
    <lineage>
        <taxon>Bacteria</taxon>
        <taxon>Bacillati</taxon>
        <taxon>Cyanobacteriota</taxon>
        <taxon>Cyanophyceae</taxon>
        <taxon>Nostocales</taxon>
        <taxon>Nostocaceae</taxon>
        <taxon>Anabaena</taxon>
    </lineage>
</organism>
<feature type="domain" description="Histidine kinase" evidence="10">
    <location>
        <begin position="345"/>
        <end position="578"/>
    </location>
</feature>
<evidence type="ECO:0000256" key="2">
    <source>
        <dbReference type="ARBA" id="ARBA00006402"/>
    </source>
</evidence>
<evidence type="ECO:0000259" key="10">
    <source>
        <dbReference type="PROSITE" id="PS50109"/>
    </source>
</evidence>
<keyword evidence="7" id="KW-0902">Two-component regulatory system</keyword>
<accession>A0A926WKW5</accession>
<dbReference type="FunFam" id="3.30.565.10:FF:000010">
    <property type="entry name" value="Sensor histidine kinase RcsC"/>
    <property type="match status" value="1"/>
</dbReference>
<dbReference type="Pfam" id="PF00512">
    <property type="entry name" value="HisKA"/>
    <property type="match status" value="1"/>
</dbReference>
<evidence type="ECO:0000256" key="4">
    <source>
        <dbReference type="ARBA" id="ARBA00022553"/>
    </source>
</evidence>
<protein>
    <recommendedName>
        <fullName evidence="8">Circadian input-output histidine kinase CikA</fullName>
        <ecNumber evidence="3">2.7.13.3</ecNumber>
    </recommendedName>
</protein>
<evidence type="ECO:0000313" key="12">
    <source>
        <dbReference type="Proteomes" id="UP000662185"/>
    </source>
</evidence>
<keyword evidence="12" id="KW-1185">Reference proteome</keyword>
<comment type="caution">
    <text evidence="11">The sequence shown here is derived from an EMBL/GenBank/DDBJ whole genome shotgun (WGS) entry which is preliminary data.</text>
</comment>
<comment type="catalytic activity">
    <reaction evidence="1">
        <text>ATP + protein L-histidine = ADP + protein N-phospho-L-histidine.</text>
        <dbReference type="EC" id="2.7.13.3"/>
    </reaction>
</comment>
<dbReference type="Gene3D" id="3.30.565.10">
    <property type="entry name" value="Histidine kinase-like ATPase, C-terminal domain"/>
    <property type="match status" value="1"/>
</dbReference>
<comment type="similarity">
    <text evidence="2">In the N-terminal section; belongs to the phytochrome family.</text>
</comment>
<dbReference type="Pfam" id="PF02518">
    <property type="entry name" value="HATPase_c"/>
    <property type="match status" value="1"/>
</dbReference>
<dbReference type="AlphaFoldDB" id="A0A926WKW5"/>
<gene>
    <name evidence="11" type="ORF">H6G06_24350</name>
</gene>
<dbReference type="CDD" id="cd16922">
    <property type="entry name" value="HATPase_EvgS-ArcB-TorS-like"/>
    <property type="match status" value="1"/>
</dbReference>
<keyword evidence="9" id="KW-0175">Coiled coil</keyword>
<dbReference type="GO" id="GO:0005886">
    <property type="term" value="C:plasma membrane"/>
    <property type="evidence" value="ECO:0007669"/>
    <property type="project" value="TreeGrafter"/>
</dbReference>
<dbReference type="InterPro" id="IPR004358">
    <property type="entry name" value="Sig_transdc_His_kin-like_C"/>
</dbReference>
<dbReference type="InterPro" id="IPR036097">
    <property type="entry name" value="HisK_dim/P_sf"/>
</dbReference>